<evidence type="ECO:0000256" key="1">
    <source>
        <dbReference type="SAM" id="MobiDB-lite"/>
    </source>
</evidence>
<dbReference type="EMBL" id="JAYMYS010000002">
    <property type="protein sequence ID" value="KAK7407485.1"/>
    <property type="molecule type" value="Genomic_DNA"/>
</dbReference>
<dbReference type="Proteomes" id="UP001386955">
    <property type="component" value="Unassembled WGS sequence"/>
</dbReference>
<dbReference type="AlphaFoldDB" id="A0AAN9XTI5"/>
<name>A0AAN9XTI5_PSOTE</name>
<comment type="caution">
    <text evidence="3">The sequence shown here is derived from an EMBL/GenBank/DDBJ whole genome shotgun (WGS) entry which is preliminary data.</text>
</comment>
<keyword evidence="2" id="KW-0472">Membrane</keyword>
<organism evidence="3 4">
    <name type="scientific">Psophocarpus tetragonolobus</name>
    <name type="common">Winged bean</name>
    <name type="synonym">Dolichos tetragonolobus</name>
    <dbReference type="NCBI Taxonomy" id="3891"/>
    <lineage>
        <taxon>Eukaryota</taxon>
        <taxon>Viridiplantae</taxon>
        <taxon>Streptophyta</taxon>
        <taxon>Embryophyta</taxon>
        <taxon>Tracheophyta</taxon>
        <taxon>Spermatophyta</taxon>
        <taxon>Magnoliopsida</taxon>
        <taxon>eudicotyledons</taxon>
        <taxon>Gunneridae</taxon>
        <taxon>Pentapetalae</taxon>
        <taxon>rosids</taxon>
        <taxon>fabids</taxon>
        <taxon>Fabales</taxon>
        <taxon>Fabaceae</taxon>
        <taxon>Papilionoideae</taxon>
        <taxon>50 kb inversion clade</taxon>
        <taxon>NPAAA clade</taxon>
        <taxon>indigoferoid/millettioid clade</taxon>
        <taxon>Phaseoleae</taxon>
        <taxon>Psophocarpus</taxon>
    </lineage>
</organism>
<evidence type="ECO:0000313" key="3">
    <source>
        <dbReference type="EMBL" id="KAK7407485.1"/>
    </source>
</evidence>
<keyword evidence="4" id="KW-1185">Reference proteome</keyword>
<accession>A0AAN9XTI5</accession>
<feature type="transmembrane region" description="Helical" evidence="2">
    <location>
        <begin position="9"/>
        <end position="28"/>
    </location>
</feature>
<reference evidence="3 4" key="1">
    <citation type="submission" date="2024-01" db="EMBL/GenBank/DDBJ databases">
        <title>The genomes of 5 underutilized Papilionoideae crops provide insights into root nodulation and disease resistanc.</title>
        <authorList>
            <person name="Jiang F."/>
        </authorList>
    </citation>
    <scope>NUCLEOTIDE SEQUENCE [LARGE SCALE GENOMIC DNA]</scope>
    <source>
        <strain evidence="3">DUOXIRENSHENG_FW03</strain>
        <tissue evidence="3">Leaves</tissue>
    </source>
</reference>
<proteinExistence type="predicted"/>
<keyword evidence="2" id="KW-1133">Transmembrane helix</keyword>
<sequence>MSTSQDEPWILGPAMVVAFAASLTAMLASNSDTIKHSSYPRIATIVELIGPLREKCDLTGDERIFLTRALADGKAWRRYVRVELQNEKVDTFTNIFWTSIMKHLHERSLDRIQIIPPPAHIPRDMHGPPPRNYHLNPHLCT</sequence>
<feature type="region of interest" description="Disordered" evidence="1">
    <location>
        <begin position="121"/>
        <end position="141"/>
    </location>
</feature>
<evidence type="ECO:0000313" key="4">
    <source>
        <dbReference type="Proteomes" id="UP001386955"/>
    </source>
</evidence>
<protein>
    <submittedName>
        <fullName evidence="3">Uncharacterized protein</fullName>
    </submittedName>
</protein>
<gene>
    <name evidence="3" type="ORF">VNO78_09437</name>
</gene>
<keyword evidence="2" id="KW-0812">Transmembrane</keyword>
<evidence type="ECO:0000256" key="2">
    <source>
        <dbReference type="SAM" id="Phobius"/>
    </source>
</evidence>